<accession>A0A935MS22</accession>
<dbReference type="SMART" id="SM00448">
    <property type="entry name" value="REC"/>
    <property type="match status" value="1"/>
</dbReference>
<dbReference type="PANTHER" id="PTHR44591">
    <property type="entry name" value="STRESS RESPONSE REGULATOR PROTEIN 1"/>
    <property type="match status" value="1"/>
</dbReference>
<gene>
    <name evidence="4" type="ORF">IPJ38_01960</name>
</gene>
<sequence>MPCILFADDDPTACLLMQAALGAQGFNVTTVDNGNAALTAFSAKPFAMVLLDVDMPGLDGYLVCSELRKQYGETLPIVLITGHDDRLAIETGFTAGASDFISKPINWSTLAQRLRPLLDKIQQA</sequence>
<dbReference type="InterPro" id="IPR050595">
    <property type="entry name" value="Bact_response_regulator"/>
</dbReference>
<reference evidence="4 5" key="1">
    <citation type="submission" date="2020-10" db="EMBL/GenBank/DDBJ databases">
        <title>Connecting structure to function with the recovery of over 1000 high-quality activated sludge metagenome-assembled genomes encoding full-length rRNA genes using long-read sequencing.</title>
        <authorList>
            <person name="Singleton C.M."/>
            <person name="Petriglieri F."/>
            <person name="Kristensen J.M."/>
            <person name="Kirkegaard R.H."/>
            <person name="Michaelsen T.Y."/>
            <person name="Andersen M.H."/>
            <person name="Karst S.M."/>
            <person name="Dueholm M.S."/>
            <person name="Nielsen P.H."/>
            <person name="Albertsen M."/>
        </authorList>
    </citation>
    <scope>NUCLEOTIDE SEQUENCE [LARGE SCALE GENOMIC DNA]</scope>
    <source>
        <strain evidence="4">EsbW_18-Q3-R4-48_BATAC.463</strain>
    </source>
</reference>
<dbReference type="PROSITE" id="PS50110">
    <property type="entry name" value="RESPONSE_REGULATORY"/>
    <property type="match status" value="1"/>
</dbReference>
<organism evidence="4 5">
    <name type="scientific">Candidatus Dechloromonas phosphorivorans</name>
    <dbReference type="NCBI Taxonomy" id="2899244"/>
    <lineage>
        <taxon>Bacteria</taxon>
        <taxon>Pseudomonadati</taxon>
        <taxon>Pseudomonadota</taxon>
        <taxon>Betaproteobacteria</taxon>
        <taxon>Rhodocyclales</taxon>
        <taxon>Azonexaceae</taxon>
        <taxon>Dechloromonas</taxon>
    </lineage>
</organism>
<keyword evidence="1 2" id="KW-0597">Phosphoprotein</keyword>
<dbReference type="InterPro" id="IPR001789">
    <property type="entry name" value="Sig_transdc_resp-reg_receiver"/>
</dbReference>
<dbReference type="EMBL" id="JADJMS010000006">
    <property type="protein sequence ID" value="MBK7414049.1"/>
    <property type="molecule type" value="Genomic_DNA"/>
</dbReference>
<evidence type="ECO:0000256" key="2">
    <source>
        <dbReference type="PROSITE-ProRule" id="PRU00169"/>
    </source>
</evidence>
<protein>
    <submittedName>
        <fullName evidence="4">Response regulator</fullName>
    </submittedName>
</protein>
<feature type="modified residue" description="4-aspartylphosphate" evidence="2">
    <location>
        <position position="52"/>
    </location>
</feature>
<dbReference type="PANTHER" id="PTHR44591:SF3">
    <property type="entry name" value="RESPONSE REGULATORY DOMAIN-CONTAINING PROTEIN"/>
    <property type="match status" value="1"/>
</dbReference>
<proteinExistence type="predicted"/>
<dbReference type="AlphaFoldDB" id="A0A935MS22"/>
<evidence type="ECO:0000256" key="1">
    <source>
        <dbReference type="ARBA" id="ARBA00022553"/>
    </source>
</evidence>
<dbReference type="InterPro" id="IPR011006">
    <property type="entry name" value="CheY-like_superfamily"/>
</dbReference>
<comment type="caution">
    <text evidence="4">The sequence shown here is derived from an EMBL/GenBank/DDBJ whole genome shotgun (WGS) entry which is preliminary data.</text>
</comment>
<dbReference type="GO" id="GO:0000160">
    <property type="term" value="P:phosphorelay signal transduction system"/>
    <property type="evidence" value="ECO:0007669"/>
    <property type="project" value="InterPro"/>
</dbReference>
<dbReference type="Proteomes" id="UP000739411">
    <property type="component" value="Unassembled WGS sequence"/>
</dbReference>
<feature type="domain" description="Response regulatory" evidence="3">
    <location>
        <begin position="3"/>
        <end position="118"/>
    </location>
</feature>
<evidence type="ECO:0000313" key="4">
    <source>
        <dbReference type="EMBL" id="MBK7414049.1"/>
    </source>
</evidence>
<name>A0A935MS22_9RHOO</name>
<dbReference type="SUPFAM" id="SSF52172">
    <property type="entry name" value="CheY-like"/>
    <property type="match status" value="1"/>
</dbReference>
<evidence type="ECO:0000259" key="3">
    <source>
        <dbReference type="PROSITE" id="PS50110"/>
    </source>
</evidence>
<dbReference type="Pfam" id="PF00072">
    <property type="entry name" value="Response_reg"/>
    <property type="match status" value="1"/>
</dbReference>
<evidence type="ECO:0000313" key="5">
    <source>
        <dbReference type="Proteomes" id="UP000739411"/>
    </source>
</evidence>
<dbReference type="Gene3D" id="3.40.50.2300">
    <property type="match status" value="1"/>
</dbReference>